<organism evidence="2 3">
    <name type="scientific">Vreelandella maris</name>
    <dbReference type="NCBI Taxonomy" id="2729617"/>
    <lineage>
        <taxon>Bacteria</taxon>
        <taxon>Pseudomonadati</taxon>
        <taxon>Pseudomonadota</taxon>
        <taxon>Gammaproteobacteria</taxon>
        <taxon>Oceanospirillales</taxon>
        <taxon>Halomonadaceae</taxon>
        <taxon>Vreelandella</taxon>
    </lineage>
</organism>
<evidence type="ECO:0000313" key="2">
    <source>
        <dbReference type="EMBL" id="NVF14704.1"/>
    </source>
</evidence>
<gene>
    <name evidence="2" type="ORF">HUO07_11060</name>
</gene>
<protein>
    <submittedName>
        <fullName evidence="2">Excalibur calcium-binding domain-containing protein</fullName>
    </submittedName>
</protein>
<evidence type="ECO:0000259" key="1">
    <source>
        <dbReference type="Pfam" id="PF05901"/>
    </source>
</evidence>
<dbReference type="RefSeq" id="WP_176303612.1">
    <property type="nucleotide sequence ID" value="NZ_JABWCV010000010.1"/>
</dbReference>
<reference evidence="2 3" key="1">
    <citation type="submission" date="2020-06" db="EMBL/GenBank/DDBJ databases">
        <title>Halomonas sp. QX-1 draft genome sequence.</title>
        <authorList>
            <person name="Qiu X."/>
        </authorList>
    </citation>
    <scope>NUCLEOTIDE SEQUENCE [LARGE SCALE GENOMIC DNA]</scope>
    <source>
        <strain evidence="2 3">QX-1</strain>
    </source>
</reference>
<name>A0A7Y6RD14_9GAMM</name>
<dbReference type="EMBL" id="JABWCV010000010">
    <property type="protein sequence ID" value="NVF14704.1"/>
    <property type="molecule type" value="Genomic_DNA"/>
</dbReference>
<dbReference type="InterPro" id="IPR008613">
    <property type="entry name" value="Excalibur_Ca-bd_domain"/>
</dbReference>
<keyword evidence="3" id="KW-1185">Reference proteome</keyword>
<dbReference type="Proteomes" id="UP000589984">
    <property type="component" value="Unassembled WGS sequence"/>
</dbReference>
<dbReference type="Pfam" id="PF05901">
    <property type="entry name" value="Excalibur"/>
    <property type="match status" value="1"/>
</dbReference>
<dbReference type="AlphaFoldDB" id="A0A7Y6RD14"/>
<accession>A0A7Y6RD14</accession>
<proteinExistence type="predicted"/>
<sequence length="33" mass="3582">MASCEAAIFHLNQRGNGRLDGDNDGMPCESICR</sequence>
<evidence type="ECO:0000313" key="3">
    <source>
        <dbReference type="Proteomes" id="UP000589984"/>
    </source>
</evidence>
<feature type="domain" description="Excalibur calcium-binding" evidence="1">
    <location>
        <begin position="1"/>
        <end position="29"/>
    </location>
</feature>
<comment type="caution">
    <text evidence="2">The sequence shown here is derived from an EMBL/GenBank/DDBJ whole genome shotgun (WGS) entry which is preliminary data.</text>
</comment>